<comment type="subcellular location">
    <subcellularLocation>
        <location evidence="1">Endoplasmic reticulum membrane</location>
        <topology evidence="1">Single-pass membrane protein</topology>
    </subcellularLocation>
</comment>
<evidence type="ECO:0000313" key="16">
    <source>
        <dbReference type="Proteomes" id="UP001150925"/>
    </source>
</evidence>
<evidence type="ECO:0000313" key="15">
    <source>
        <dbReference type="EMBL" id="KAJ1964488.1"/>
    </source>
</evidence>
<dbReference type="GO" id="GO:0006487">
    <property type="term" value="P:protein N-linked glycosylation"/>
    <property type="evidence" value="ECO:0007669"/>
    <property type="project" value="TreeGrafter"/>
</dbReference>
<evidence type="ECO:0000259" key="13">
    <source>
        <dbReference type="Pfam" id="PF00534"/>
    </source>
</evidence>
<dbReference type="PANTHER" id="PTHR45919">
    <property type="entry name" value="GDP-MAN:MAN(3)GLCNAC(2)-PP-DOL ALPHA-1,2-MANNOSYLTRANSFERASE"/>
    <property type="match status" value="1"/>
</dbReference>
<keyword evidence="7 12" id="KW-0812">Transmembrane</keyword>
<keyword evidence="9 12" id="KW-1133">Transmembrane helix</keyword>
<name>A0A9W8APJ5_9FUNG</name>
<dbReference type="GO" id="GO:0004377">
    <property type="term" value="F:GDP-Man:Man(3)GlcNAc(2)-PP-Dol alpha-1,2-mannosyltransferase activity"/>
    <property type="evidence" value="ECO:0007669"/>
    <property type="project" value="UniProtKB-UniRule"/>
</dbReference>
<evidence type="ECO:0000256" key="2">
    <source>
        <dbReference type="ARBA" id="ARBA00004922"/>
    </source>
</evidence>
<comment type="similarity">
    <text evidence="12">Belongs to the glycosyltransferase group 1 family. Glycosyltransferase 4 subfamily.</text>
</comment>
<accession>A0A9W8APJ5</accession>
<dbReference type="GO" id="GO:0005789">
    <property type="term" value="C:endoplasmic reticulum membrane"/>
    <property type="evidence" value="ECO:0007669"/>
    <property type="project" value="UniProtKB-SubCell"/>
</dbReference>
<keyword evidence="5 12" id="KW-0328">Glycosyltransferase</keyword>
<dbReference type="EMBL" id="JANBPY010000695">
    <property type="protein sequence ID" value="KAJ1964488.1"/>
    <property type="molecule type" value="Genomic_DNA"/>
</dbReference>
<evidence type="ECO:0000256" key="4">
    <source>
        <dbReference type="ARBA" id="ARBA00022018"/>
    </source>
</evidence>
<dbReference type="AlphaFoldDB" id="A0A9W8APJ5"/>
<evidence type="ECO:0000256" key="6">
    <source>
        <dbReference type="ARBA" id="ARBA00022679"/>
    </source>
</evidence>
<keyword evidence="10 12" id="KW-0472">Membrane</keyword>
<feature type="domain" description="Glycosyl transferase family 1" evidence="13">
    <location>
        <begin position="292"/>
        <end position="414"/>
    </location>
</feature>
<evidence type="ECO:0000256" key="12">
    <source>
        <dbReference type="RuleBase" id="RU367051"/>
    </source>
</evidence>
<dbReference type="Proteomes" id="UP001150925">
    <property type="component" value="Unassembled WGS sequence"/>
</dbReference>
<evidence type="ECO:0000256" key="8">
    <source>
        <dbReference type="ARBA" id="ARBA00022824"/>
    </source>
</evidence>
<protein>
    <recommendedName>
        <fullName evidence="4 12">GDP-Man:Man(3)GlcNAc(2)-PP-Dol alpha-1,2-mannosyltransferase</fullName>
        <ecNumber evidence="3 12">2.4.1.131</ecNumber>
    </recommendedName>
</protein>
<comment type="pathway">
    <text evidence="2 12">Protein modification; protein glycosylation.</text>
</comment>
<keyword evidence="8 12" id="KW-0256">Endoplasmic reticulum</keyword>
<dbReference type="InterPro" id="IPR031814">
    <property type="entry name" value="ALG11_N"/>
</dbReference>
<evidence type="ECO:0000256" key="9">
    <source>
        <dbReference type="ARBA" id="ARBA00022989"/>
    </source>
</evidence>
<evidence type="ECO:0000256" key="1">
    <source>
        <dbReference type="ARBA" id="ARBA00004389"/>
    </source>
</evidence>
<proteinExistence type="inferred from homology"/>
<gene>
    <name evidence="15" type="primary">ALG11</name>
    <name evidence="15" type="ORF">IWQ62_002918</name>
</gene>
<sequence>MSSTVHPLVVTLIYVLLSVGPLIYFVTLYIRFQWQTRTQAFRRRVTNSSPSTSDPAEHPLLVGFFHPYCNAGGGGERVLWTALHALQQNPGYAQAHFLVYTGDTNVTTQDIIDRVKDQFNLALDSDRLTFVFLRKRYLVDDTTYPRFTLVGQSLGSLGLAYEALQKVVPDIFIDTMGYAFTYPLVRWLAGRIPIVAYVHYPTISTDMIKQVPQRARQSGRFGANWYARIKVGYYRLFAQTYGWVGSWADLVMVNSTWTKNHIDQLWQPKPSATIVYPPCDTDSLRGFPLAGRTRAIVSVAQFRPEKNHALQIQAFAKYCVNYPELARDVKLVLIGSARHEGDRARIVELRELAARLQVTDQVHFAINASFTELTDYLATAQVGIHAMKEEHFGIGIVEYMAAGLIPIAHRSGGPELDIVRPSCDLPLMMKSEGSTSSPQLCNLKGPEALHKVSDHSLPTSSELPCGFLATTEQEYAATLHYCLDVLSEEERLSLQTQARHTAMDRFSQVEFQKQWVALVQPQRFSSAD</sequence>
<keyword evidence="16" id="KW-1185">Reference proteome</keyword>
<feature type="domain" description="ALG11 mannosyltransferase N-terminal" evidence="14">
    <location>
        <begin position="61"/>
        <end position="266"/>
    </location>
</feature>
<evidence type="ECO:0000256" key="11">
    <source>
        <dbReference type="ARBA" id="ARBA00045065"/>
    </source>
</evidence>
<evidence type="ECO:0000256" key="5">
    <source>
        <dbReference type="ARBA" id="ARBA00022676"/>
    </source>
</evidence>
<dbReference type="InterPro" id="IPR038013">
    <property type="entry name" value="ALG11"/>
</dbReference>
<organism evidence="15 16">
    <name type="scientific">Dispira parvispora</name>
    <dbReference type="NCBI Taxonomy" id="1520584"/>
    <lineage>
        <taxon>Eukaryota</taxon>
        <taxon>Fungi</taxon>
        <taxon>Fungi incertae sedis</taxon>
        <taxon>Zoopagomycota</taxon>
        <taxon>Kickxellomycotina</taxon>
        <taxon>Dimargaritomycetes</taxon>
        <taxon>Dimargaritales</taxon>
        <taxon>Dimargaritaceae</taxon>
        <taxon>Dispira</taxon>
    </lineage>
</organism>
<evidence type="ECO:0000256" key="3">
    <source>
        <dbReference type="ARBA" id="ARBA00012645"/>
    </source>
</evidence>
<dbReference type="PANTHER" id="PTHR45919:SF1">
    <property type="entry name" value="GDP-MAN:MAN(3)GLCNAC(2)-PP-DOL ALPHA-1,2-MANNOSYLTRANSFERASE"/>
    <property type="match status" value="1"/>
</dbReference>
<dbReference type="Pfam" id="PF00534">
    <property type="entry name" value="Glycos_transf_1"/>
    <property type="match status" value="1"/>
</dbReference>
<keyword evidence="6 12" id="KW-0808">Transferase</keyword>
<evidence type="ECO:0000259" key="14">
    <source>
        <dbReference type="Pfam" id="PF15924"/>
    </source>
</evidence>
<comment type="catalytic activity">
    <reaction evidence="11 12">
        <text>an alpha-D-Man-(1-&gt;3)-[alpha-D-Man-(1-&gt;6)]-beta-D-Man-(1-&gt;4)-beta-D-GlcNAc-(1-&gt;4)-alpha-D-GlcNAc-diphospho-di-trans,poly-cis-dolichol + 2 GDP-alpha-D-mannose = an alpha-D-Man-(1-&gt;2)-alpha-D-Man-(1-&gt;2)-alpha-D-Man-(1-&gt;3)-[alpha-D-Man-(1-&gt;6)]-beta-D-Man-(1-&gt;4)-beta-D-GlcNAc-(1-&gt;4)-alpha-D-GlcNAc-diphospho-di-trans,poly-cis-dolichol + 2 GDP + 2 H(+)</text>
        <dbReference type="Rhea" id="RHEA:29523"/>
        <dbReference type="Rhea" id="RHEA-COMP:19515"/>
        <dbReference type="Rhea" id="RHEA-COMP:19516"/>
        <dbReference type="ChEBI" id="CHEBI:15378"/>
        <dbReference type="ChEBI" id="CHEBI:57527"/>
        <dbReference type="ChEBI" id="CHEBI:58189"/>
        <dbReference type="ChEBI" id="CHEBI:132511"/>
        <dbReference type="ChEBI" id="CHEBI:132515"/>
        <dbReference type="EC" id="2.4.1.131"/>
    </reaction>
    <physiologicalReaction direction="left-to-right" evidence="11 12">
        <dbReference type="Rhea" id="RHEA:29524"/>
    </physiologicalReaction>
</comment>
<dbReference type="InterPro" id="IPR001296">
    <property type="entry name" value="Glyco_trans_1"/>
</dbReference>
<evidence type="ECO:0000256" key="7">
    <source>
        <dbReference type="ARBA" id="ARBA00022692"/>
    </source>
</evidence>
<dbReference type="EC" id="2.4.1.131" evidence="3 12"/>
<reference evidence="15" key="1">
    <citation type="submission" date="2022-07" db="EMBL/GenBank/DDBJ databases">
        <title>Phylogenomic reconstructions and comparative analyses of Kickxellomycotina fungi.</title>
        <authorList>
            <person name="Reynolds N.K."/>
            <person name="Stajich J.E."/>
            <person name="Barry K."/>
            <person name="Grigoriev I.V."/>
            <person name="Crous P."/>
            <person name="Smith M.E."/>
        </authorList>
    </citation>
    <scope>NUCLEOTIDE SEQUENCE</scope>
    <source>
        <strain evidence="15">RSA 1196</strain>
    </source>
</reference>
<comment type="function">
    <text evidence="12">GDP-Man:Man(3)GlcNAc(2)-PP-Dol alpha-1,2-mannosyltransferase that operates in the biosynthetic pathway of dolichol-linked oligosaccharides, the glycan precursors employed in protein asparagine (N)-glycosylation. The assembly of dolichol-linked oligosaccharides begins on the cytosolic side of the endoplasmic reticulum membrane and finishes in its lumen. The sequential addition of sugars to dolichol pyrophosphate produces dolichol-linked oligosaccharides containing fourteen sugars, including two GlcNAcs, nine mannoses and three glucoses. Once assembled, the oligosaccharide is transferred from the lipid to nascent proteins by oligosaccharyltransferases. Catalyzes, on the cytoplasmic face of the endoplasmic reticulum, the addition of the fourth and fifth mannose residues to the dolichol-linked oligosaccharide chain, to produce Man(5)GlcNAc(2)-PP-dolichol core oligosaccharide.</text>
</comment>
<dbReference type="Gene3D" id="3.40.50.2000">
    <property type="entry name" value="Glycogen Phosphorylase B"/>
    <property type="match status" value="2"/>
</dbReference>
<comment type="caution">
    <text evidence="15">The sequence shown here is derived from an EMBL/GenBank/DDBJ whole genome shotgun (WGS) entry which is preliminary data.</text>
</comment>
<evidence type="ECO:0000256" key="10">
    <source>
        <dbReference type="ARBA" id="ARBA00023136"/>
    </source>
</evidence>
<dbReference type="CDD" id="cd03806">
    <property type="entry name" value="GT4_ALG11-like"/>
    <property type="match status" value="1"/>
</dbReference>
<dbReference type="OrthoDB" id="2276068at2759"/>
<feature type="transmembrane region" description="Helical" evidence="12">
    <location>
        <begin position="12"/>
        <end position="34"/>
    </location>
</feature>
<dbReference type="Pfam" id="PF15924">
    <property type="entry name" value="ALG11_N"/>
    <property type="match status" value="1"/>
</dbReference>
<dbReference type="SUPFAM" id="SSF53756">
    <property type="entry name" value="UDP-Glycosyltransferase/glycogen phosphorylase"/>
    <property type="match status" value="1"/>
</dbReference>